<dbReference type="InterPro" id="IPR001322">
    <property type="entry name" value="Lamin_tail_dom"/>
</dbReference>
<reference evidence="4" key="2">
    <citation type="submission" date="2019-09" db="UniProtKB">
        <authorList>
            <consortium name="WormBaseParasite"/>
        </authorList>
    </citation>
    <scope>IDENTIFICATION</scope>
</reference>
<dbReference type="Gene3D" id="2.60.40.1260">
    <property type="entry name" value="Lamin Tail domain"/>
    <property type="match status" value="1"/>
</dbReference>
<reference evidence="2 3" key="1">
    <citation type="submission" date="2018-11" db="EMBL/GenBank/DDBJ databases">
        <authorList>
            <consortium name="Pathogen Informatics"/>
        </authorList>
    </citation>
    <scope>NUCLEOTIDE SEQUENCE [LARGE SCALE GENOMIC DNA]</scope>
</reference>
<keyword evidence="3" id="KW-1185">Reference proteome</keyword>
<evidence type="ECO:0000259" key="1">
    <source>
        <dbReference type="PROSITE" id="PS51841"/>
    </source>
</evidence>
<dbReference type="Proteomes" id="UP000050761">
    <property type="component" value="Unassembled WGS sequence"/>
</dbReference>
<gene>
    <name evidence="2" type="ORF">HPBE_LOCUS19661</name>
</gene>
<proteinExistence type="predicted"/>
<dbReference type="InterPro" id="IPR036415">
    <property type="entry name" value="Lamin_tail_dom_sf"/>
</dbReference>
<accession>A0A3P8F2P5</accession>
<protein>
    <submittedName>
        <fullName evidence="4">LTD domain-containing protein</fullName>
    </submittedName>
</protein>
<accession>A0A183GC02</accession>
<evidence type="ECO:0000313" key="3">
    <source>
        <dbReference type="Proteomes" id="UP000050761"/>
    </source>
</evidence>
<dbReference type="SUPFAM" id="SSF74853">
    <property type="entry name" value="Lamin A/C globular tail domain"/>
    <property type="match status" value="1"/>
</dbReference>
<dbReference type="WBParaSite" id="HPBE_0001966201-mRNA-1">
    <property type="protein sequence ID" value="HPBE_0001966201-mRNA-1"/>
    <property type="gene ID" value="HPBE_0001966201"/>
</dbReference>
<sequence length="101" mass="11195">EDDTPEPVIIAGVDSDRKWVELVNYSNEEITLTGWSLLAVWKGAQMGYCPIKGSVKLPPHGKIKVKSDLPVRRDSVNLSLLDSNLEERSIISYALVDVTDV</sequence>
<dbReference type="EMBL" id="UZAH01031530">
    <property type="protein sequence ID" value="VDP16073.1"/>
    <property type="molecule type" value="Genomic_DNA"/>
</dbReference>
<evidence type="ECO:0000313" key="4">
    <source>
        <dbReference type="WBParaSite" id="HPBE_0001966201-mRNA-1"/>
    </source>
</evidence>
<dbReference type="PROSITE" id="PS51841">
    <property type="entry name" value="LTD"/>
    <property type="match status" value="1"/>
</dbReference>
<evidence type="ECO:0000313" key="2">
    <source>
        <dbReference type="EMBL" id="VDP16073.1"/>
    </source>
</evidence>
<name>A0A183GC02_HELPZ</name>
<organism evidence="3 4">
    <name type="scientific">Heligmosomoides polygyrus</name>
    <name type="common">Parasitic roundworm</name>
    <dbReference type="NCBI Taxonomy" id="6339"/>
    <lineage>
        <taxon>Eukaryota</taxon>
        <taxon>Metazoa</taxon>
        <taxon>Ecdysozoa</taxon>
        <taxon>Nematoda</taxon>
        <taxon>Chromadorea</taxon>
        <taxon>Rhabditida</taxon>
        <taxon>Rhabditina</taxon>
        <taxon>Rhabditomorpha</taxon>
        <taxon>Strongyloidea</taxon>
        <taxon>Heligmosomidae</taxon>
        <taxon>Heligmosomoides</taxon>
    </lineage>
</organism>
<feature type="domain" description="LTD" evidence="1">
    <location>
        <begin position="1"/>
        <end position="97"/>
    </location>
</feature>
<dbReference type="AlphaFoldDB" id="A0A183GC02"/>